<keyword evidence="5" id="KW-1185">Reference proteome</keyword>
<protein>
    <submittedName>
        <fullName evidence="4">Precorrin-6x reductase [Nocardiopsis alba ATCC BAA-2165]</fullName>
    </submittedName>
</protein>
<evidence type="ECO:0000313" key="5">
    <source>
        <dbReference type="Proteomes" id="UP000252008"/>
    </source>
</evidence>
<accession>A0A375YEU0</accession>
<dbReference type="InterPro" id="IPR003723">
    <property type="entry name" value="Precorrin-6x_reduct"/>
</dbReference>
<dbReference type="GO" id="GO:0009236">
    <property type="term" value="P:cobalamin biosynthetic process"/>
    <property type="evidence" value="ECO:0007669"/>
    <property type="project" value="UniProtKB-UniPathway"/>
</dbReference>
<dbReference type="STRING" id="39692.BST38_06425"/>
<evidence type="ECO:0000313" key="4">
    <source>
        <dbReference type="EMBL" id="SRX79622.1"/>
    </source>
</evidence>
<dbReference type="PANTHER" id="PTHR36925">
    <property type="entry name" value="COBALT-PRECORRIN-6A REDUCTASE"/>
    <property type="match status" value="1"/>
</dbReference>
<organism evidence="4 5">
    <name type="scientific">Mycolicibacterium parafortuitum</name>
    <name type="common">Mycobacterium parafortuitum</name>
    <dbReference type="NCBI Taxonomy" id="39692"/>
    <lineage>
        <taxon>Bacteria</taxon>
        <taxon>Bacillati</taxon>
        <taxon>Actinomycetota</taxon>
        <taxon>Actinomycetes</taxon>
        <taxon>Mycobacteriales</taxon>
        <taxon>Mycobacteriaceae</taxon>
        <taxon>Mycolicibacterium</taxon>
    </lineage>
</organism>
<name>A0A375YEU0_MYCPF</name>
<keyword evidence="2" id="KW-0169">Cobalamin biosynthesis</keyword>
<dbReference type="EMBL" id="UEGS01000001">
    <property type="protein sequence ID" value="SRX79622.1"/>
    <property type="molecule type" value="Genomic_DNA"/>
</dbReference>
<gene>
    <name evidence="4" type="ORF">MPP7335_01359</name>
</gene>
<proteinExistence type="predicted"/>
<dbReference type="PROSITE" id="PS51014">
    <property type="entry name" value="COBK_CBIJ"/>
    <property type="match status" value="1"/>
</dbReference>
<dbReference type="Pfam" id="PF02571">
    <property type="entry name" value="CbiJ"/>
    <property type="match status" value="1"/>
</dbReference>
<evidence type="ECO:0000256" key="2">
    <source>
        <dbReference type="ARBA" id="ARBA00022573"/>
    </source>
</evidence>
<dbReference type="NCBIfam" id="NF005968">
    <property type="entry name" value="PRK08057.1-2"/>
    <property type="match status" value="1"/>
</dbReference>
<dbReference type="Proteomes" id="UP000252008">
    <property type="component" value="Unassembled WGS sequence"/>
</dbReference>
<evidence type="ECO:0000256" key="1">
    <source>
        <dbReference type="ARBA" id="ARBA00004953"/>
    </source>
</evidence>
<dbReference type="GO" id="GO:0016994">
    <property type="term" value="F:precorrin-6A reductase activity"/>
    <property type="evidence" value="ECO:0007669"/>
    <property type="project" value="InterPro"/>
</dbReference>
<reference evidence="4 5" key="1">
    <citation type="submission" date="2018-05" db="EMBL/GenBank/DDBJ databases">
        <authorList>
            <consortium name="IHU Genomes"/>
        </authorList>
    </citation>
    <scope>NUCLEOTIDE SEQUENCE [LARGE SCALE GENOMIC DNA]</scope>
    <source>
        <strain evidence="4 5">P7335</strain>
    </source>
</reference>
<dbReference type="PANTHER" id="PTHR36925:SF1">
    <property type="entry name" value="COBALT-PRECORRIN-6A REDUCTASE"/>
    <property type="match status" value="1"/>
</dbReference>
<dbReference type="NCBIfam" id="TIGR00715">
    <property type="entry name" value="precor6x_red"/>
    <property type="match status" value="1"/>
</dbReference>
<comment type="pathway">
    <text evidence="1">Cofactor biosynthesis; adenosylcobalamin biosynthesis.</text>
</comment>
<dbReference type="AlphaFoldDB" id="A0A375YEU0"/>
<keyword evidence="3" id="KW-0560">Oxidoreductase</keyword>
<dbReference type="UniPathway" id="UPA00148"/>
<dbReference type="RefSeq" id="WP_083142408.1">
    <property type="nucleotide sequence ID" value="NZ_MVID01000003.1"/>
</dbReference>
<evidence type="ECO:0000256" key="3">
    <source>
        <dbReference type="ARBA" id="ARBA00023002"/>
    </source>
</evidence>
<sequence length="242" mass="25577">MRVLILGGTAEARALAETLSADGVDVTSSLAGRVADPRLPVGEVRIGGFGGVDGLRAVLSDYAAVVDATHPFAKTISANAVAACGTDTPLLRLERPGWSDRSRDSWHWVDSHEDAASTAAGLGARPFLTVGRQEMARFVPALREHAVLARVVQAPDVELPAAWRLLTSRGPYLLDGELALMREHAADVLITKDSGGEHTWPKMAAAARIGVPVVIVRRPPRAPGVATVHDVADAAAWVRQTV</sequence>